<organism evidence="5 6">
    <name type="scientific">Streptomyces antibioticus</name>
    <dbReference type="NCBI Taxonomy" id="1890"/>
    <lineage>
        <taxon>Bacteria</taxon>
        <taxon>Bacillati</taxon>
        <taxon>Actinomycetota</taxon>
        <taxon>Actinomycetes</taxon>
        <taxon>Kitasatosporales</taxon>
        <taxon>Streptomycetaceae</taxon>
        <taxon>Streptomyces</taxon>
    </lineage>
</organism>
<evidence type="ECO:0000256" key="1">
    <source>
        <dbReference type="ARBA" id="ARBA00022801"/>
    </source>
</evidence>
<sequence>MTTPLRVVADAGSRSADTKHRVWRVGCRGFRQPFLKPVEKVGGGAFEGANIRTLYGSWWRTGLYASARGAYRARVRTPLVEHGTLRRRARIRRALLGGAELLVTVGVLLLLLVAHQLWWTNREAKEGAERRVEALEREWGDPGASDTDADSPHTDPPGADPPDTSPAAENPENPGNSDAPTPETPSPPDTPYAILTIPRLTLRVPIAEGTGKRNVLDKGYAGHYLHTQQPGQEGNFALAGHRNTHGEPFRHLDRLRKGDLITVETRTARYTYTVDTVLPRTSPRDTGVIGPVPRSLTRPSYGYDAPGRYLTLTTCTPEYTSRYRLVVWGTLTSGGPRR</sequence>
<evidence type="ECO:0000256" key="2">
    <source>
        <dbReference type="PIRSR" id="PIRSR605754-1"/>
    </source>
</evidence>
<name>A0AAE6Y7B2_STRAT</name>
<gene>
    <name evidence="5" type="ORF">HCX60_15135</name>
</gene>
<dbReference type="CDD" id="cd05830">
    <property type="entry name" value="Sortase_E"/>
    <property type="match status" value="1"/>
</dbReference>
<dbReference type="SUPFAM" id="SSF63817">
    <property type="entry name" value="Sortase"/>
    <property type="match status" value="1"/>
</dbReference>
<feature type="compositionally biased region" description="Pro residues" evidence="3">
    <location>
        <begin position="154"/>
        <end position="164"/>
    </location>
</feature>
<dbReference type="GO" id="GO:0016787">
    <property type="term" value="F:hydrolase activity"/>
    <property type="evidence" value="ECO:0007669"/>
    <property type="project" value="UniProtKB-KW"/>
</dbReference>
<keyword evidence="4" id="KW-0812">Transmembrane</keyword>
<proteinExistence type="predicted"/>
<keyword evidence="4" id="KW-0472">Membrane</keyword>
<evidence type="ECO:0000256" key="4">
    <source>
        <dbReference type="SAM" id="Phobius"/>
    </source>
</evidence>
<dbReference type="Gene3D" id="2.40.260.10">
    <property type="entry name" value="Sortase"/>
    <property type="match status" value="1"/>
</dbReference>
<dbReference type="AlphaFoldDB" id="A0AAE6Y7B2"/>
<evidence type="ECO:0000313" key="6">
    <source>
        <dbReference type="Proteomes" id="UP000502504"/>
    </source>
</evidence>
<keyword evidence="4" id="KW-1133">Transmembrane helix</keyword>
<dbReference type="InterPro" id="IPR023365">
    <property type="entry name" value="Sortase_dom-sf"/>
</dbReference>
<dbReference type="Proteomes" id="UP000502504">
    <property type="component" value="Chromosome"/>
</dbReference>
<protein>
    <submittedName>
        <fullName evidence="5">Class E sortase</fullName>
    </submittedName>
</protein>
<dbReference type="InterPro" id="IPR005754">
    <property type="entry name" value="Sortase"/>
</dbReference>
<dbReference type="NCBIfam" id="TIGR01076">
    <property type="entry name" value="sortase_fam"/>
    <property type="match status" value="1"/>
</dbReference>
<reference evidence="5 6" key="1">
    <citation type="submission" date="2020-03" db="EMBL/GenBank/DDBJ databases">
        <title>Is there a link between lipid content and antibiotic production in Streptomyces?</title>
        <authorList>
            <person name="David M."/>
            <person name="Lejeune C."/>
            <person name="Abreu S."/>
            <person name="Thibessard A."/>
            <person name="Leblond P."/>
            <person name="Chaminade P."/>
            <person name="Virolle M.-J."/>
        </authorList>
    </citation>
    <scope>NUCLEOTIDE SEQUENCE [LARGE SCALE GENOMIC DNA]</scope>
    <source>
        <strain evidence="5 6">DSM 41481</strain>
    </source>
</reference>
<dbReference type="InterPro" id="IPR053465">
    <property type="entry name" value="Sortase_Class_E"/>
</dbReference>
<feature type="compositionally biased region" description="Basic and acidic residues" evidence="3">
    <location>
        <begin position="130"/>
        <end position="140"/>
    </location>
</feature>
<feature type="transmembrane region" description="Helical" evidence="4">
    <location>
        <begin position="94"/>
        <end position="119"/>
    </location>
</feature>
<dbReference type="NCBIfam" id="NF033747">
    <property type="entry name" value="class_E_sortase"/>
    <property type="match status" value="1"/>
</dbReference>
<dbReference type="EMBL" id="CP050692">
    <property type="protein sequence ID" value="QIT44733.1"/>
    <property type="molecule type" value="Genomic_DNA"/>
</dbReference>
<dbReference type="InterPro" id="IPR042003">
    <property type="entry name" value="Sortase_E"/>
</dbReference>
<feature type="active site" description="Acyl-thioester intermediate" evidence="2">
    <location>
        <position position="315"/>
    </location>
</feature>
<feature type="region of interest" description="Disordered" evidence="3">
    <location>
        <begin position="130"/>
        <end position="193"/>
    </location>
</feature>
<dbReference type="Pfam" id="PF04203">
    <property type="entry name" value="Sortase"/>
    <property type="match status" value="1"/>
</dbReference>
<evidence type="ECO:0000256" key="3">
    <source>
        <dbReference type="SAM" id="MobiDB-lite"/>
    </source>
</evidence>
<keyword evidence="1" id="KW-0378">Hydrolase</keyword>
<accession>A0AAE6Y7B2</accession>
<feature type="active site" description="Proton donor/acceptor" evidence="2">
    <location>
        <position position="241"/>
    </location>
</feature>
<evidence type="ECO:0000313" key="5">
    <source>
        <dbReference type="EMBL" id="QIT44733.1"/>
    </source>
</evidence>